<evidence type="ECO:0000313" key="3">
    <source>
        <dbReference type="Proteomes" id="UP001432027"/>
    </source>
</evidence>
<proteinExistence type="predicted"/>
<dbReference type="Proteomes" id="UP001432027">
    <property type="component" value="Unassembled WGS sequence"/>
</dbReference>
<sequence length="426" mass="48211">RSDTRSVPGTMTIIHHPADVKAPLNMFPPDARPTQANVTPIGSPAVMKWLTYDEVAVQCTNEKAAQEKEDLRTKELAKRMRQKRNIRAALIIGLALLVGTILGWIALWEAHRTHGMTFSVRHESFPLVLPGGNPRLRTVGGEISNMRRGLKGFTPFIATTQETGKVTILTNLTSPSYSAYYVKHPEIYDVVMIIDNLFCSPKTCFYLPDVNNDAFFKTPEYRPSEPHDFTYQVVKVPLPADMTFVKAEYCQYLMSRRCRILMKSSSGVPHFGMVIMNASSIAPTINNTGIVKPWLTRAPVVEFRAFRTLDERIVYWYDNKLAVVRNFRNKVIIDDVDRDEVVELLDIGTTTDIVIVMKEEEGGTTRVRIYAISNANKLVHHDEIRLSSPPSAITILARDYTFEICGMAEGARLTCYTNKVEKEKHR</sequence>
<feature type="non-terminal residue" evidence="2">
    <location>
        <position position="1"/>
    </location>
</feature>
<organism evidence="2 3">
    <name type="scientific">Pristionchus entomophagus</name>
    <dbReference type="NCBI Taxonomy" id="358040"/>
    <lineage>
        <taxon>Eukaryota</taxon>
        <taxon>Metazoa</taxon>
        <taxon>Ecdysozoa</taxon>
        <taxon>Nematoda</taxon>
        <taxon>Chromadorea</taxon>
        <taxon>Rhabditida</taxon>
        <taxon>Rhabditina</taxon>
        <taxon>Diplogasteromorpha</taxon>
        <taxon>Diplogasteroidea</taxon>
        <taxon>Neodiplogasteridae</taxon>
        <taxon>Pristionchus</taxon>
    </lineage>
</organism>
<evidence type="ECO:0000313" key="2">
    <source>
        <dbReference type="EMBL" id="GMS78116.1"/>
    </source>
</evidence>
<gene>
    <name evidence="2" type="ORF">PENTCL1PPCAC_291</name>
</gene>
<dbReference type="EMBL" id="BTSX01000001">
    <property type="protein sequence ID" value="GMS78116.1"/>
    <property type="molecule type" value="Genomic_DNA"/>
</dbReference>
<accession>A0AAV5S643</accession>
<keyword evidence="3" id="KW-1185">Reference proteome</keyword>
<keyword evidence="1" id="KW-0812">Transmembrane</keyword>
<name>A0AAV5S643_9BILA</name>
<keyword evidence="1" id="KW-1133">Transmembrane helix</keyword>
<dbReference type="AlphaFoldDB" id="A0AAV5S643"/>
<protein>
    <submittedName>
        <fullName evidence="2">Uncharacterized protein</fullName>
    </submittedName>
</protein>
<keyword evidence="1" id="KW-0472">Membrane</keyword>
<feature type="transmembrane region" description="Helical" evidence="1">
    <location>
        <begin position="88"/>
        <end position="108"/>
    </location>
</feature>
<reference evidence="2" key="1">
    <citation type="submission" date="2023-10" db="EMBL/GenBank/DDBJ databases">
        <title>Genome assembly of Pristionchus species.</title>
        <authorList>
            <person name="Yoshida K."/>
            <person name="Sommer R.J."/>
        </authorList>
    </citation>
    <scope>NUCLEOTIDE SEQUENCE</scope>
    <source>
        <strain evidence="2">RS0144</strain>
    </source>
</reference>
<evidence type="ECO:0000256" key="1">
    <source>
        <dbReference type="SAM" id="Phobius"/>
    </source>
</evidence>
<comment type="caution">
    <text evidence="2">The sequence shown here is derived from an EMBL/GenBank/DDBJ whole genome shotgun (WGS) entry which is preliminary data.</text>
</comment>